<dbReference type="AlphaFoldDB" id="A0AAU9UPT5"/>
<evidence type="ECO:0000256" key="6">
    <source>
        <dbReference type="RuleBase" id="RU004396"/>
    </source>
</evidence>
<keyword evidence="8" id="KW-1185">Reference proteome</keyword>
<keyword evidence="4" id="KW-0496">Mitochondrion</keyword>
<dbReference type="Pfam" id="PF02046">
    <property type="entry name" value="COX6A"/>
    <property type="match status" value="1"/>
</dbReference>
<dbReference type="GO" id="GO:0030234">
    <property type="term" value="F:enzyme regulator activity"/>
    <property type="evidence" value="ECO:0007669"/>
    <property type="project" value="TreeGrafter"/>
</dbReference>
<dbReference type="Proteomes" id="UP001153954">
    <property type="component" value="Unassembled WGS sequence"/>
</dbReference>
<dbReference type="EMBL" id="CAKOGL010000022">
    <property type="protein sequence ID" value="CAH2099993.1"/>
    <property type="molecule type" value="Genomic_DNA"/>
</dbReference>
<comment type="subcellular location">
    <subcellularLocation>
        <location evidence="1">Mitochondrion inner membrane</location>
    </subcellularLocation>
</comment>
<dbReference type="GO" id="GO:0006123">
    <property type="term" value="P:mitochondrial electron transport, cytochrome c to oxygen"/>
    <property type="evidence" value="ECO:0007669"/>
    <property type="project" value="TreeGrafter"/>
</dbReference>
<evidence type="ECO:0000256" key="3">
    <source>
        <dbReference type="ARBA" id="ARBA00022946"/>
    </source>
</evidence>
<evidence type="ECO:0000256" key="4">
    <source>
        <dbReference type="ARBA" id="ARBA00023128"/>
    </source>
</evidence>
<keyword evidence="3" id="KW-0809">Transit peptide</keyword>
<proteinExistence type="inferred from homology"/>
<gene>
    <name evidence="7" type="ORF">EEDITHA_LOCUS14908</name>
</gene>
<comment type="caution">
    <text evidence="7">The sequence shown here is derived from an EMBL/GenBank/DDBJ whole genome shotgun (WGS) entry which is preliminary data.</text>
</comment>
<reference evidence="7" key="1">
    <citation type="submission" date="2022-03" db="EMBL/GenBank/DDBJ databases">
        <authorList>
            <person name="Tunstrom K."/>
        </authorList>
    </citation>
    <scope>NUCLEOTIDE SEQUENCE</scope>
</reference>
<evidence type="ECO:0000313" key="8">
    <source>
        <dbReference type="Proteomes" id="UP001153954"/>
    </source>
</evidence>
<evidence type="ECO:0000256" key="1">
    <source>
        <dbReference type="ARBA" id="ARBA00004273"/>
    </source>
</evidence>
<dbReference type="Gene3D" id="4.10.95.10">
    <property type="entry name" value="Cytochrome c oxidase, subunit VIa"/>
    <property type="match status" value="1"/>
</dbReference>
<dbReference type="InterPro" id="IPR036418">
    <property type="entry name" value="Cyt_c_oxidase_su6a_sf"/>
</dbReference>
<keyword evidence="2" id="KW-0999">Mitochondrion inner membrane</keyword>
<organism evidence="7 8">
    <name type="scientific">Euphydryas editha</name>
    <name type="common">Edith's checkerspot</name>
    <dbReference type="NCBI Taxonomy" id="104508"/>
    <lineage>
        <taxon>Eukaryota</taxon>
        <taxon>Metazoa</taxon>
        <taxon>Ecdysozoa</taxon>
        <taxon>Arthropoda</taxon>
        <taxon>Hexapoda</taxon>
        <taxon>Insecta</taxon>
        <taxon>Pterygota</taxon>
        <taxon>Neoptera</taxon>
        <taxon>Endopterygota</taxon>
        <taxon>Lepidoptera</taxon>
        <taxon>Glossata</taxon>
        <taxon>Ditrysia</taxon>
        <taxon>Papilionoidea</taxon>
        <taxon>Nymphalidae</taxon>
        <taxon>Nymphalinae</taxon>
        <taxon>Euphydryas</taxon>
    </lineage>
</organism>
<dbReference type="PANTHER" id="PTHR11504:SF0">
    <property type="entry name" value="CYTOCHROME C OXIDASE SUBUNIT"/>
    <property type="match status" value="1"/>
</dbReference>
<protein>
    <submittedName>
        <fullName evidence="7">Uncharacterized protein</fullName>
    </submittedName>
</protein>
<evidence type="ECO:0000256" key="2">
    <source>
        <dbReference type="ARBA" id="ARBA00022792"/>
    </source>
</evidence>
<comment type="similarity">
    <text evidence="6">Belongs to the cytochrome c oxidase subunit 6A family.</text>
</comment>
<keyword evidence="5" id="KW-0472">Membrane</keyword>
<accession>A0AAU9UPT5</accession>
<sequence length="150" mass="17025">MSSSINLLYYRSVLKCVLRSYSLCCPPRKPSGQCGCPPTLPGAGTEIKPPVCCCPCKIPPNPCCPRYHHGKDTWKKYKYFALLVCFPLILFQTYNISGHAPACKGECRDYEYMRIRTKKFPWRDGVQTLFHNDHVNHVPGECVPPPLDCD</sequence>
<dbReference type="PANTHER" id="PTHR11504">
    <property type="entry name" value="CYTOCHROME C OXIDASE POLYPEPTIDE VIA"/>
    <property type="match status" value="1"/>
</dbReference>
<dbReference type="InterPro" id="IPR001349">
    <property type="entry name" value="Cyt_c_oxidase_su6a"/>
</dbReference>
<dbReference type="SUPFAM" id="SSF81411">
    <property type="entry name" value="Mitochondrial cytochrome c oxidase subunit VIa"/>
    <property type="match status" value="1"/>
</dbReference>
<evidence type="ECO:0000256" key="5">
    <source>
        <dbReference type="ARBA" id="ARBA00023136"/>
    </source>
</evidence>
<name>A0AAU9UPT5_EUPED</name>
<evidence type="ECO:0000313" key="7">
    <source>
        <dbReference type="EMBL" id="CAH2099993.1"/>
    </source>
</evidence>
<dbReference type="GO" id="GO:0005743">
    <property type="term" value="C:mitochondrial inner membrane"/>
    <property type="evidence" value="ECO:0007669"/>
    <property type="project" value="UniProtKB-SubCell"/>
</dbReference>